<evidence type="ECO:0000313" key="4">
    <source>
        <dbReference type="Proteomes" id="UP000019591"/>
    </source>
</evidence>
<evidence type="ECO:0000256" key="1">
    <source>
        <dbReference type="SAM" id="Phobius"/>
    </source>
</evidence>
<dbReference type="eggNOG" id="ENOG5030HGI">
    <property type="taxonomic scope" value="Bacteria"/>
</dbReference>
<dbReference type="PATRIC" id="fig|1286171.3.peg.987"/>
<keyword evidence="4" id="KW-1185">Reference proteome</keyword>
<keyword evidence="1" id="KW-1133">Transmembrane helix</keyword>
<dbReference type="Pfam" id="PF13240">
    <property type="entry name" value="Zn_Ribbon_1"/>
    <property type="match status" value="1"/>
</dbReference>
<dbReference type="EMBL" id="CP007452">
    <property type="protein sequence ID" value="AHM56334.1"/>
    <property type="molecule type" value="Genomic_DNA"/>
</dbReference>
<feature type="domain" description="Zinc-ribbon" evidence="2">
    <location>
        <begin position="2"/>
        <end position="23"/>
    </location>
</feature>
<gene>
    <name evidence="3" type="ORF">EAL2_c10360</name>
</gene>
<feature type="transmembrane region" description="Helical" evidence="1">
    <location>
        <begin position="76"/>
        <end position="96"/>
    </location>
</feature>
<keyword evidence="1" id="KW-0472">Membrane</keyword>
<organism evidence="3 4">
    <name type="scientific">Peptoclostridium acidaminophilum DSM 3953</name>
    <dbReference type="NCBI Taxonomy" id="1286171"/>
    <lineage>
        <taxon>Bacteria</taxon>
        <taxon>Bacillati</taxon>
        <taxon>Bacillota</taxon>
        <taxon>Clostridia</taxon>
        <taxon>Peptostreptococcales</taxon>
        <taxon>Peptoclostridiaceae</taxon>
        <taxon>Peptoclostridium</taxon>
    </lineage>
</organism>
<sequence length="243" mass="26901">MFCTNCGSKLEPDSVFCSSCGEKVVGIETGEERQSHAESAAIASSKPKKASNNLVGFSPRISDPAFKKYLKNSNRWSLYFSLGIALIAVVGFYIAGEKGIDGMSNPESLYIGFGIGGMFVTIALFQIMGRKRSKTWDGKVIDKTVKNKAKEVKSGSSSYIKRYTEFTVFVRSDSGKKYVISVDDDDTLYNYFNVGDRLRHHGGLNSYEKYDKTGDDIIFCAACATLCDIKEDTCYRCKCPLLK</sequence>
<evidence type="ECO:0000313" key="3">
    <source>
        <dbReference type="EMBL" id="AHM56334.1"/>
    </source>
</evidence>
<reference evidence="3 4" key="1">
    <citation type="journal article" date="2014" name="Genome Announc.">
        <title>Complete Genome Sequence of Amino Acid-Utilizing Eubacterium acidaminophilum al-2 (DSM 3953).</title>
        <authorList>
            <person name="Poehlein A."/>
            <person name="Andreesen J.R."/>
            <person name="Daniel R."/>
        </authorList>
    </citation>
    <scope>NUCLEOTIDE SEQUENCE [LARGE SCALE GENOMIC DNA]</scope>
    <source>
        <strain evidence="3 4">DSM 3953</strain>
    </source>
</reference>
<accession>W8T3I8</accession>
<dbReference type="AlphaFoldDB" id="W8T3I8"/>
<dbReference type="HOGENOM" id="CLU_101352_0_0_9"/>
<evidence type="ECO:0000259" key="2">
    <source>
        <dbReference type="Pfam" id="PF13240"/>
    </source>
</evidence>
<dbReference type="RefSeq" id="WP_025435345.1">
    <property type="nucleotide sequence ID" value="NZ_CP007452.1"/>
</dbReference>
<dbReference type="Proteomes" id="UP000019591">
    <property type="component" value="Chromosome"/>
</dbReference>
<keyword evidence="1" id="KW-0812">Transmembrane</keyword>
<dbReference type="KEGG" id="eac:EAL2_c10360"/>
<feature type="transmembrane region" description="Helical" evidence="1">
    <location>
        <begin position="108"/>
        <end position="129"/>
    </location>
</feature>
<protein>
    <recommendedName>
        <fullName evidence="2">Zinc-ribbon domain-containing protein</fullName>
    </recommendedName>
</protein>
<proteinExistence type="predicted"/>
<dbReference type="OrthoDB" id="1493699at2"/>
<name>W8T3I8_PEPAC</name>
<dbReference type="InterPro" id="IPR026870">
    <property type="entry name" value="Zinc_ribbon_dom"/>
</dbReference>